<evidence type="ECO:0000313" key="5">
    <source>
        <dbReference type="Proteomes" id="UP001201812"/>
    </source>
</evidence>
<dbReference type="GO" id="GO:0046872">
    <property type="term" value="F:metal ion binding"/>
    <property type="evidence" value="ECO:0007669"/>
    <property type="project" value="UniProtKB-KW"/>
</dbReference>
<sequence>MNQAQSSAFSGTSFRGRNEGSFQNDNSENLPQICCNKETQLTETDERNTETDQKLIYLDNIDSFLVVDQTSGKIDIMPANFEQRPRQLCQFDRPIKLTFNPLYGSLIILDERFIGFRRDYNWAYSIGTLLDRPGSKSVRVEIPCDEALELYAFFSAPQPVKGIEWSEFKHLSDFTDQLSVKTAENYSVSEKSSVIVKIADGRRLLNDLLVIIETLIETKDYIYPIFPHALAVMERLRFSLFPQHPYSVQKPHVPLIQRRITKSTSSDKFCKSLLHSEGARRLTFFKWPHTNFKYAIPTQMAEAGFFHQSNEMNGDRVLCYICNVCLVSWEPSDEP</sequence>
<dbReference type="PROSITE" id="PS50143">
    <property type="entry name" value="BIR_REPEAT_2"/>
    <property type="match status" value="1"/>
</dbReference>
<reference evidence="4" key="1">
    <citation type="submission" date="2022-01" db="EMBL/GenBank/DDBJ databases">
        <title>Genome Sequence Resource for Two Populations of Ditylenchus destructor, the Migratory Endoparasitic Phytonematode.</title>
        <authorList>
            <person name="Zhang H."/>
            <person name="Lin R."/>
            <person name="Xie B."/>
        </authorList>
    </citation>
    <scope>NUCLEOTIDE SEQUENCE</scope>
    <source>
        <strain evidence="4">BazhouSP</strain>
    </source>
</reference>
<dbReference type="AlphaFoldDB" id="A0AAD4R7S7"/>
<evidence type="ECO:0000256" key="2">
    <source>
        <dbReference type="ARBA" id="ARBA00022833"/>
    </source>
</evidence>
<feature type="region of interest" description="Disordered" evidence="3">
    <location>
        <begin position="1"/>
        <end position="30"/>
    </location>
</feature>
<evidence type="ECO:0000256" key="3">
    <source>
        <dbReference type="SAM" id="MobiDB-lite"/>
    </source>
</evidence>
<comment type="caution">
    <text evidence="4">The sequence shown here is derived from an EMBL/GenBank/DDBJ whole genome shotgun (WGS) entry which is preliminary data.</text>
</comment>
<proteinExistence type="predicted"/>
<accession>A0AAD4R7S7</accession>
<evidence type="ECO:0000313" key="4">
    <source>
        <dbReference type="EMBL" id="KAI1728839.1"/>
    </source>
</evidence>
<dbReference type="InterPro" id="IPR001370">
    <property type="entry name" value="BIR_rpt"/>
</dbReference>
<dbReference type="PANTHER" id="PTHR46771">
    <property type="entry name" value="DETERIN"/>
    <property type="match status" value="1"/>
</dbReference>
<dbReference type="Proteomes" id="UP001201812">
    <property type="component" value="Unassembled WGS sequence"/>
</dbReference>
<dbReference type="SMART" id="SM00238">
    <property type="entry name" value="BIR"/>
    <property type="match status" value="1"/>
</dbReference>
<keyword evidence="2" id="KW-0862">Zinc</keyword>
<name>A0AAD4R7S7_9BILA</name>
<dbReference type="InterPro" id="IPR051190">
    <property type="entry name" value="Baculoviral_IAP"/>
</dbReference>
<dbReference type="PANTHER" id="PTHR46771:SF5">
    <property type="entry name" value="DETERIN"/>
    <property type="match status" value="1"/>
</dbReference>
<dbReference type="Pfam" id="PF00653">
    <property type="entry name" value="BIR"/>
    <property type="match status" value="1"/>
</dbReference>
<protein>
    <submittedName>
        <fullName evidence="4">Inhibitor of apoptosis domain-containing protein</fullName>
    </submittedName>
</protein>
<dbReference type="EMBL" id="JAKKPZ010000001">
    <property type="protein sequence ID" value="KAI1728839.1"/>
    <property type="molecule type" value="Genomic_DNA"/>
</dbReference>
<keyword evidence="1" id="KW-0479">Metal-binding</keyword>
<dbReference type="SUPFAM" id="SSF57924">
    <property type="entry name" value="Inhibitor of apoptosis (IAP) repeat"/>
    <property type="match status" value="1"/>
</dbReference>
<dbReference type="Gene3D" id="1.10.1170.10">
    <property type="entry name" value="Inhibitor Of Apoptosis Protein (2mihbC-IAP-1), Chain A"/>
    <property type="match status" value="1"/>
</dbReference>
<organism evidence="4 5">
    <name type="scientific">Ditylenchus destructor</name>
    <dbReference type="NCBI Taxonomy" id="166010"/>
    <lineage>
        <taxon>Eukaryota</taxon>
        <taxon>Metazoa</taxon>
        <taxon>Ecdysozoa</taxon>
        <taxon>Nematoda</taxon>
        <taxon>Chromadorea</taxon>
        <taxon>Rhabditida</taxon>
        <taxon>Tylenchina</taxon>
        <taxon>Tylenchomorpha</taxon>
        <taxon>Sphaerularioidea</taxon>
        <taxon>Anguinidae</taxon>
        <taxon>Anguininae</taxon>
        <taxon>Ditylenchus</taxon>
    </lineage>
</organism>
<evidence type="ECO:0000256" key="1">
    <source>
        <dbReference type="ARBA" id="ARBA00022723"/>
    </source>
</evidence>
<keyword evidence="5" id="KW-1185">Reference proteome</keyword>
<gene>
    <name evidence="4" type="ORF">DdX_01042</name>
</gene>